<accession>D6Z186</accession>
<evidence type="ECO:0000256" key="1">
    <source>
        <dbReference type="ARBA" id="ARBA00022490"/>
    </source>
</evidence>
<name>D6Z186_DESAT</name>
<dbReference type="GO" id="GO:0016787">
    <property type="term" value="F:hydrolase activity"/>
    <property type="evidence" value="ECO:0007669"/>
    <property type="project" value="UniProtKB-KW"/>
</dbReference>
<dbReference type="STRING" id="589865.DaAHT2_0635"/>
<evidence type="ECO:0000256" key="2">
    <source>
        <dbReference type="ARBA" id="ARBA00022598"/>
    </source>
</evidence>
<keyword evidence="5" id="KW-0378">Hydrolase</keyword>
<dbReference type="InParanoid" id="D6Z186"/>
<dbReference type="Gene3D" id="3.40.50.880">
    <property type="match status" value="1"/>
</dbReference>
<dbReference type="GO" id="GO:0006189">
    <property type="term" value="P:'de novo' IMP biosynthetic process"/>
    <property type="evidence" value="ECO:0007669"/>
    <property type="project" value="InterPro"/>
</dbReference>
<dbReference type="PROSITE" id="PS51273">
    <property type="entry name" value="GATASE_TYPE_1"/>
    <property type="match status" value="1"/>
</dbReference>
<evidence type="ECO:0000256" key="4">
    <source>
        <dbReference type="ARBA" id="ARBA00022755"/>
    </source>
</evidence>
<evidence type="ECO:0000313" key="8">
    <source>
        <dbReference type="EMBL" id="ADH85341.1"/>
    </source>
</evidence>
<dbReference type="Proteomes" id="UP000001508">
    <property type="component" value="Chromosome"/>
</dbReference>
<proteinExistence type="predicted"/>
<dbReference type="AlphaFoldDB" id="D6Z186"/>
<dbReference type="EMBL" id="CP001940">
    <property type="protein sequence ID" value="ADH85341.1"/>
    <property type="molecule type" value="Genomic_DNA"/>
</dbReference>
<keyword evidence="1" id="KW-0963">Cytoplasm</keyword>
<keyword evidence="4" id="KW-0658">Purine biosynthesis</keyword>
<dbReference type="GO" id="GO:0005737">
    <property type="term" value="C:cytoplasm"/>
    <property type="evidence" value="ECO:0007669"/>
    <property type="project" value="TreeGrafter"/>
</dbReference>
<dbReference type="SUPFAM" id="SSF52317">
    <property type="entry name" value="Class I glutamine amidotransferase-like"/>
    <property type="match status" value="1"/>
</dbReference>
<reference evidence="9" key="1">
    <citation type="submission" date="2010-02" db="EMBL/GenBank/DDBJ databases">
        <title>Complete sequence of Desulfurivibrio alkaliphilus AHT2.</title>
        <authorList>
            <consortium name="US DOE Joint Genome Institute"/>
            <person name="Pitluck S."/>
            <person name="Chertkov O."/>
            <person name="Detter J.C."/>
            <person name="Han C."/>
            <person name="Tapia R."/>
            <person name="Larimer F."/>
            <person name="Land M."/>
            <person name="Hauser L."/>
            <person name="Kyrpides N."/>
            <person name="Mikhailova N."/>
            <person name="Sorokin D.Y."/>
            <person name="Muyzer G."/>
            <person name="Woyke T."/>
        </authorList>
    </citation>
    <scope>NUCLEOTIDE SEQUENCE [LARGE SCALE GENOMIC DNA]</scope>
    <source>
        <strain evidence="9">DSM 19089 / UNIQEM U267 / AHT2</strain>
    </source>
</reference>
<dbReference type="eggNOG" id="COG0047">
    <property type="taxonomic scope" value="Bacteria"/>
</dbReference>
<evidence type="ECO:0000256" key="3">
    <source>
        <dbReference type="ARBA" id="ARBA00022741"/>
    </source>
</evidence>
<dbReference type="CDD" id="cd01740">
    <property type="entry name" value="GATase1_FGAR_AT"/>
    <property type="match status" value="1"/>
</dbReference>
<gene>
    <name evidence="8" type="ordered locus">DaAHT2_0635</name>
</gene>
<dbReference type="InterPro" id="IPR010075">
    <property type="entry name" value="PRibForGlyAmidine_synth_PurQ"/>
</dbReference>
<dbReference type="PANTHER" id="PTHR10099">
    <property type="entry name" value="PHOSPHORIBOSYLFORMYLGLYCINAMIDINE SYNTHASE"/>
    <property type="match status" value="1"/>
</dbReference>
<dbReference type="Pfam" id="PF13507">
    <property type="entry name" value="GATase_5"/>
    <property type="match status" value="1"/>
</dbReference>
<dbReference type="EC" id="6.3.5.3" evidence="8"/>
<dbReference type="SMART" id="SM01211">
    <property type="entry name" value="GATase_5"/>
    <property type="match status" value="1"/>
</dbReference>
<dbReference type="PIRSF" id="PIRSF001586">
    <property type="entry name" value="FGAM_synth_I"/>
    <property type="match status" value="1"/>
</dbReference>
<keyword evidence="3" id="KW-0547">Nucleotide-binding</keyword>
<dbReference type="InterPro" id="IPR029062">
    <property type="entry name" value="Class_I_gatase-like"/>
</dbReference>
<evidence type="ECO:0000313" key="9">
    <source>
        <dbReference type="Proteomes" id="UP000001508"/>
    </source>
</evidence>
<keyword evidence="2 8" id="KW-0436">Ligase</keyword>
<keyword evidence="7" id="KW-0315">Glutamine amidotransferase</keyword>
<evidence type="ECO:0000256" key="5">
    <source>
        <dbReference type="ARBA" id="ARBA00022801"/>
    </source>
</evidence>
<sequence>MSKQVKAIVITGYGTNCEVEMAHACRLGGADRVDIVHMSELLHGEYRLDDYHLLNLAGGFLDGDDLGAGQAGAHRWRYATVKPGGELLRDQLYRFIDDGKLIIGVCNGFQLMVKLGLLPGFERRYDHRLVSLTHNDSSRFEDRWVHLRVEPDNPCVFTRGLEKLYFPVRHGEGKFVCAGEGVCSLLQENKQVVLRYAEAESGEATMNYPANPNGSPGGIAGICDPSGRLFGLMPHPEAYLHRTNHPRWTREELPEEGQGVLLFKNGINFIRDHLL</sequence>
<protein>
    <submittedName>
        <fullName evidence="8">Phosphoribosylformylglycinamidine synthase</fullName>
        <ecNumber evidence="8">6.3.5.3</ecNumber>
    </submittedName>
</protein>
<keyword evidence="9" id="KW-1185">Reference proteome</keyword>
<keyword evidence="6" id="KW-0067">ATP-binding</keyword>
<dbReference type="PANTHER" id="PTHR10099:SF1">
    <property type="entry name" value="PHOSPHORIBOSYLFORMYLGLYCINAMIDINE SYNTHASE"/>
    <property type="match status" value="1"/>
</dbReference>
<dbReference type="OrthoDB" id="9804441at2"/>
<dbReference type="GO" id="GO:0004642">
    <property type="term" value="F:phosphoribosylformylglycinamidine synthase activity"/>
    <property type="evidence" value="ECO:0007669"/>
    <property type="project" value="UniProtKB-EC"/>
</dbReference>
<dbReference type="HOGENOM" id="CLU_001031_3_0_7"/>
<evidence type="ECO:0000256" key="6">
    <source>
        <dbReference type="ARBA" id="ARBA00022840"/>
    </source>
</evidence>
<dbReference type="GO" id="GO:0005524">
    <property type="term" value="F:ATP binding"/>
    <property type="evidence" value="ECO:0007669"/>
    <property type="project" value="UniProtKB-KW"/>
</dbReference>
<evidence type="ECO:0000256" key="7">
    <source>
        <dbReference type="ARBA" id="ARBA00022962"/>
    </source>
</evidence>
<dbReference type="KEGG" id="dak:DaAHT2_0635"/>
<organism evidence="8 9">
    <name type="scientific">Desulfurivibrio alkaliphilus (strain DSM 19089 / UNIQEM U267 / AHT2)</name>
    <dbReference type="NCBI Taxonomy" id="589865"/>
    <lineage>
        <taxon>Bacteria</taxon>
        <taxon>Pseudomonadati</taxon>
        <taxon>Thermodesulfobacteriota</taxon>
        <taxon>Desulfobulbia</taxon>
        <taxon>Desulfobulbales</taxon>
        <taxon>Desulfobulbaceae</taxon>
        <taxon>Desulfurivibrio</taxon>
    </lineage>
</organism>
<dbReference type="RefSeq" id="WP_013162872.1">
    <property type="nucleotide sequence ID" value="NC_014216.1"/>
</dbReference>